<evidence type="ECO:0000256" key="3">
    <source>
        <dbReference type="ARBA" id="ARBA00023082"/>
    </source>
</evidence>
<feature type="domain" description="RNA polymerase sigma factor 70 region 4 type 2" evidence="6">
    <location>
        <begin position="108"/>
        <end position="160"/>
    </location>
</feature>
<dbReference type="InterPro" id="IPR007627">
    <property type="entry name" value="RNA_pol_sigma70_r2"/>
</dbReference>
<dbReference type="SUPFAM" id="SSF88659">
    <property type="entry name" value="Sigma3 and sigma4 domains of RNA polymerase sigma factors"/>
    <property type="match status" value="1"/>
</dbReference>
<evidence type="ECO:0000256" key="4">
    <source>
        <dbReference type="ARBA" id="ARBA00023163"/>
    </source>
</evidence>
<organism evidence="7 8">
    <name type="scientific">Shewanella yunxiaonensis</name>
    <dbReference type="NCBI Taxonomy" id="2829809"/>
    <lineage>
        <taxon>Bacteria</taxon>
        <taxon>Pseudomonadati</taxon>
        <taxon>Pseudomonadota</taxon>
        <taxon>Gammaproteobacteria</taxon>
        <taxon>Alteromonadales</taxon>
        <taxon>Shewanellaceae</taxon>
        <taxon>Shewanella</taxon>
    </lineage>
</organism>
<evidence type="ECO:0000256" key="1">
    <source>
        <dbReference type="ARBA" id="ARBA00010641"/>
    </source>
</evidence>
<evidence type="ECO:0000313" key="8">
    <source>
        <dbReference type="Proteomes" id="UP000679575"/>
    </source>
</evidence>
<keyword evidence="4" id="KW-0804">Transcription</keyword>
<comment type="similarity">
    <text evidence="1">Belongs to the sigma-70 factor family. ECF subfamily.</text>
</comment>
<evidence type="ECO:0000259" key="6">
    <source>
        <dbReference type="Pfam" id="PF08281"/>
    </source>
</evidence>
<dbReference type="Pfam" id="PF04542">
    <property type="entry name" value="Sigma70_r2"/>
    <property type="match status" value="1"/>
</dbReference>
<evidence type="ECO:0000259" key="5">
    <source>
        <dbReference type="Pfam" id="PF04542"/>
    </source>
</evidence>
<dbReference type="InterPro" id="IPR013325">
    <property type="entry name" value="RNA_pol_sigma_r2"/>
</dbReference>
<dbReference type="PANTHER" id="PTHR43133">
    <property type="entry name" value="RNA POLYMERASE ECF-TYPE SIGMA FACTO"/>
    <property type="match status" value="1"/>
</dbReference>
<dbReference type="Gene3D" id="1.10.10.10">
    <property type="entry name" value="Winged helix-like DNA-binding domain superfamily/Winged helix DNA-binding domain"/>
    <property type="match status" value="1"/>
</dbReference>
<protein>
    <submittedName>
        <fullName evidence="7">Sigma-70 family RNA polymerase sigma factor</fullName>
    </submittedName>
</protein>
<evidence type="ECO:0000256" key="2">
    <source>
        <dbReference type="ARBA" id="ARBA00023015"/>
    </source>
</evidence>
<name>A0ABX7YXD3_9GAMM</name>
<dbReference type="Pfam" id="PF08281">
    <property type="entry name" value="Sigma70_r4_2"/>
    <property type="match status" value="1"/>
</dbReference>
<dbReference type="Proteomes" id="UP000679575">
    <property type="component" value="Chromosome"/>
</dbReference>
<dbReference type="PANTHER" id="PTHR43133:SF62">
    <property type="entry name" value="RNA POLYMERASE SIGMA FACTOR SIGZ"/>
    <property type="match status" value="1"/>
</dbReference>
<keyword evidence="8" id="KW-1185">Reference proteome</keyword>
<dbReference type="NCBIfam" id="TIGR02937">
    <property type="entry name" value="sigma70-ECF"/>
    <property type="match status" value="1"/>
</dbReference>
<gene>
    <name evidence="7" type="ORF">KDN34_05970</name>
</gene>
<evidence type="ECO:0000313" key="7">
    <source>
        <dbReference type="EMBL" id="QUN06980.1"/>
    </source>
</evidence>
<dbReference type="InterPro" id="IPR039425">
    <property type="entry name" value="RNA_pol_sigma-70-like"/>
</dbReference>
<dbReference type="RefSeq" id="WP_212595985.1">
    <property type="nucleotide sequence ID" value="NZ_CP073587.1"/>
</dbReference>
<dbReference type="EMBL" id="CP073587">
    <property type="protein sequence ID" value="QUN06980.1"/>
    <property type="molecule type" value="Genomic_DNA"/>
</dbReference>
<dbReference type="InterPro" id="IPR036388">
    <property type="entry name" value="WH-like_DNA-bd_sf"/>
</dbReference>
<dbReference type="InterPro" id="IPR013249">
    <property type="entry name" value="RNA_pol_sigma70_r4_t2"/>
</dbReference>
<keyword evidence="3" id="KW-0731">Sigma factor</keyword>
<feature type="domain" description="RNA polymerase sigma-70 region 2" evidence="5">
    <location>
        <begin position="22"/>
        <end position="83"/>
    </location>
</feature>
<proteinExistence type="inferred from homology"/>
<dbReference type="Gene3D" id="1.10.1740.10">
    <property type="match status" value="1"/>
</dbReference>
<sequence length="186" mass="21511">MNNLKKTSVMPCLLETWHHSEAQIYAWLLKQSGDMQLSSDLLQDTFLKALKQNTQFCDIQNQRAWLYKVAKNLLIDAVRQSQKVVLQPSFNDHIDEQEAQSVVDSLTECLPNALAKLSVHEREIITRCDLQGVSQQSFADSNNLSLVATKSRIQRARRKLKSIIQKDCHVRFDSQQRVCCFYRENN</sequence>
<keyword evidence="2" id="KW-0805">Transcription regulation</keyword>
<dbReference type="InterPro" id="IPR013324">
    <property type="entry name" value="RNA_pol_sigma_r3/r4-like"/>
</dbReference>
<dbReference type="InterPro" id="IPR014284">
    <property type="entry name" value="RNA_pol_sigma-70_dom"/>
</dbReference>
<dbReference type="SUPFAM" id="SSF88946">
    <property type="entry name" value="Sigma2 domain of RNA polymerase sigma factors"/>
    <property type="match status" value="1"/>
</dbReference>
<accession>A0ABX7YXD3</accession>
<reference evidence="7 8" key="1">
    <citation type="submission" date="2021-04" db="EMBL/GenBank/DDBJ databases">
        <title>Novel species identification of genus Shewanella.</title>
        <authorList>
            <person name="Liu G."/>
        </authorList>
    </citation>
    <scope>NUCLEOTIDE SEQUENCE [LARGE SCALE GENOMIC DNA]</scope>
    <source>
        <strain evidence="7 8">FJAT-54481</strain>
    </source>
</reference>